<dbReference type="Proteomes" id="UP001589575">
    <property type="component" value="Unassembled WGS sequence"/>
</dbReference>
<organism evidence="2 3">
    <name type="scientific">Citricoccus parietis</name>
    <dbReference type="NCBI Taxonomy" id="592307"/>
    <lineage>
        <taxon>Bacteria</taxon>
        <taxon>Bacillati</taxon>
        <taxon>Actinomycetota</taxon>
        <taxon>Actinomycetes</taxon>
        <taxon>Micrococcales</taxon>
        <taxon>Micrococcaceae</taxon>
        <taxon>Citricoccus</taxon>
    </lineage>
</organism>
<comment type="caution">
    <text evidence="2">The sequence shown here is derived from an EMBL/GenBank/DDBJ whole genome shotgun (WGS) entry which is preliminary data.</text>
</comment>
<accession>A0ABV5FV77</accession>
<evidence type="ECO:0000313" key="2">
    <source>
        <dbReference type="EMBL" id="MFB9070183.1"/>
    </source>
</evidence>
<evidence type="ECO:0000313" key="3">
    <source>
        <dbReference type="Proteomes" id="UP001589575"/>
    </source>
</evidence>
<gene>
    <name evidence="2" type="ORF">ACFFX0_02850</name>
</gene>
<reference evidence="2 3" key="1">
    <citation type="submission" date="2024-09" db="EMBL/GenBank/DDBJ databases">
        <authorList>
            <person name="Sun Q."/>
            <person name="Mori K."/>
        </authorList>
    </citation>
    <scope>NUCLEOTIDE SEQUENCE [LARGE SCALE GENOMIC DNA]</scope>
    <source>
        <strain evidence="2 3">CCM 7609</strain>
    </source>
</reference>
<keyword evidence="3" id="KW-1185">Reference proteome</keyword>
<name>A0ABV5FV77_9MICC</name>
<sequence length="106" mass="10781">MPQGASADLDVTGGGRDQSGHDAQQRCLAAARTTDQGDELLLADVQVDVGERVGGPAFGLVGLAESGDPDLRTRVRRCGLRCGHGGLGLHAHDCSSGMGGTQEAGR</sequence>
<evidence type="ECO:0000256" key="1">
    <source>
        <dbReference type="SAM" id="MobiDB-lite"/>
    </source>
</evidence>
<feature type="region of interest" description="Disordered" evidence="1">
    <location>
        <begin position="1"/>
        <end position="27"/>
    </location>
</feature>
<dbReference type="EMBL" id="JBHMFI010000001">
    <property type="protein sequence ID" value="MFB9070183.1"/>
    <property type="molecule type" value="Genomic_DNA"/>
</dbReference>
<proteinExistence type="predicted"/>
<protein>
    <submittedName>
        <fullName evidence="2">Uncharacterized protein</fullName>
    </submittedName>
</protein>